<dbReference type="InterPro" id="IPR006479">
    <property type="entry name" value="Holin"/>
</dbReference>
<gene>
    <name evidence="6" type="ORF">D3Z33_16070</name>
</gene>
<evidence type="ECO:0000256" key="3">
    <source>
        <dbReference type="ARBA" id="ARBA00022989"/>
    </source>
</evidence>
<dbReference type="EMBL" id="QXXA01000033">
    <property type="protein sequence ID" value="NBI08370.1"/>
    <property type="molecule type" value="Genomic_DNA"/>
</dbReference>
<dbReference type="AlphaFoldDB" id="A0A845R1S9"/>
<keyword evidence="4 5" id="KW-0472">Membrane</keyword>
<reference evidence="6 7" key="1">
    <citation type="submission" date="2018-08" db="EMBL/GenBank/DDBJ databases">
        <title>Murine metabolic-syndrome-specific gut microbial biobank.</title>
        <authorList>
            <person name="Liu C."/>
        </authorList>
    </citation>
    <scope>NUCLEOTIDE SEQUENCE [LARGE SCALE GENOMIC DNA]</scope>
    <source>
        <strain evidence="6 7">583</strain>
    </source>
</reference>
<dbReference type="GO" id="GO:0016020">
    <property type="term" value="C:membrane"/>
    <property type="evidence" value="ECO:0007669"/>
    <property type="project" value="UniProtKB-SubCell"/>
</dbReference>
<proteinExistence type="predicted"/>
<evidence type="ECO:0000313" key="7">
    <source>
        <dbReference type="Proteomes" id="UP000467132"/>
    </source>
</evidence>
<dbReference type="NCBIfam" id="TIGR01592">
    <property type="entry name" value="holin_SPP1"/>
    <property type="match status" value="1"/>
</dbReference>
<evidence type="ECO:0000256" key="1">
    <source>
        <dbReference type="ARBA" id="ARBA00004370"/>
    </source>
</evidence>
<dbReference type="OrthoDB" id="2353897at2"/>
<name>A0A845R1S9_9CLOT</name>
<dbReference type="RefSeq" id="WP_160198835.1">
    <property type="nucleotide sequence ID" value="NZ_QXXA01000033.1"/>
</dbReference>
<organism evidence="6 7">
    <name type="scientific">Senegalia massiliensis</name>
    <dbReference type="NCBI Taxonomy" id="1720316"/>
    <lineage>
        <taxon>Bacteria</taxon>
        <taxon>Bacillati</taxon>
        <taxon>Bacillota</taxon>
        <taxon>Clostridia</taxon>
        <taxon>Eubacteriales</taxon>
        <taxon>Clostridiaceae</taxon>
        <taxon>Senegalia</taxon>
    </lineage>
</organism>
<evidence type="ECO:0000256" key="5">
    <source>
        <dbReference type="SAM" id="Phobius"/>
    </source>
</evidence>
<sequence length="87" mass="9799">MDFNFKGVNKATWVRIIGLFLVLMNQISISIFKFELLPFGDEEINEGVSTILTVVIAIVAGWKNNSITESGQKADKVLKEEKRKVVK</sequence>
<accession>A0A845R1S9</accession>
<feature type="transmembrane region" description="Helical" evidence="5">
    <location>
        <begin position="12"/>
        <end position="32"/>
    </location>
</feature>
<evidence type="ECO:0000313" key="6">
    <source>
        <dbReference type="EMBL" id="NBI08370.1"/>
    </source>
</evidence>
<dbReference type="Pfam" id="PF04688">
    <property type="entry name" value="Holin_SPP1"/>
    <property type="match status" value="1"/>
</dbReference>
<evidence type="ECO:0000256" key="2">
    <source>
        <dbReference type="ARBA" id="ARBA00022692"/>
    </source>
</evidence>
<keyword evidence="3 5" id="KW-1133">Transmembrane helix</keyword>
<evidence type="ECO:0000256" key="4">
    <source>
        <dbReference type="ARBA" id="ARBA00023136"/>
    </source>
</evidence>
<protein>
    <submittedName>
        <fullName evidence="6">Phage holin</fullName>
    </submittedName>
</protein>
<dbReference type="Proteomes" id="UP000467132">
    <property type="component" value="Unassembled WGS sequence"/>
</dbReference>
<comment type="subcellular location">
    <subcellularLocation>
        <location evidence="1">Membrane</location>
    </subcellularLocation>
</comment>
<keyword evidence="2 5" id="KW-0812">Transmembrane</keyword>
<feature type="transmembrane region" description="Helical" evidence="5">
    <location>
        <begin position="44"/>
        <end position="62"/>
    </location>
</feature>
<keyword evidence="7" id="KW-1185">Reference proteome</keyword>
<comment type="caution">
    <text evidence="6">The sequence shown here is derived from an EMBL/GenBank/DDBJ whole genome shotgun (WGS) entry which is preliminary data.</text>
</comment>